<dbReference type="InterPro" id="IPR000462">
    <property type="entry name" value="CDP-OH_P_trans"/>
</dbReference>
<feature type="transmembrane region" description="Helical" evidence="3">
    <location>
        <begin position="54"/>
        <end position="70"/>
    </location>
</feature>
<dbReference type="Gene3D" id="1.20.120.1760">
    <property type="match status" value="1"/>
</dbReference>
<gene>
    <name evidence="4" type="ORF">ENI32_04755</name>
    <name evidence="5" type="ORF">SBU_001489</name>
</gene>
<dbReference type="Pfam" id="PF01066">
    <property type="entry name" value="CDP-OH_P_transf"/>
    <property type="match status" value="1"/>
</dbReference>
<keyword evidence="3" id="KW-0472">Membrane</keyword>
<evidence type="ECO:0000313" key="5">
    <source>
        <dbReference type="EMBL" id="OFV65561.1"/>
    </source>
</evidence>
<keyword evidence="3" id="KW-0812">Transmembrane</keyword>
<keyword evidence="1 2" id="KW-0808">Transferase</keyword>
<dbReference type="InterPro" id="IPR048254">
    <property type="entry name" value="CDP_ALCOHOL_P_TRANSF_CS"/>
</dbReference>
<dbReference type="Proteomes" id="UP000185779">
    <property type="component" value="Unassembled WGS sequence"/>
</dbReference>
<proteinExistence type="inferred from homology"/>
<dbReference type="AlphaFoldDB" id="A0A1F2P452"/>
<accession>A0A1F2P452</accession>
<evidence type="ECO:0000313" key="6">
    <source>
        <dbReference type="Proteomes" id="UP000185779"/>
    </source>
</evidence>
<protein>
    <submittedName>
        <fullName evidence="4">CDP-alcohol phosphatidyltransferase family protein</fullName>
    </submittedName>
    <submittedName>
        <fullName evidence="5">CDP-diacylglycerol-glycerol-3-phosphate 3-phosphatidyltransferase</fullName>
    </submittedName>
</protein>
<dbReference type="GO" id="GO:0016020">
    <property type="term" value="C:membrane"/>
    <property type="evidence" value="ECO:0007669"/>
    <property type="project" value="InterPro"/>
</dbReference>
<dbReference type="Proteomes" id="UP000885936">
    <property type="component" value="Unassembled WGS sequence"/>
</dbReference>
<evidence type="ECO:0000256" key="2">
    <source>
        <dbReference type="RuleBase" id="RU003750"/>
    </source>
</evidence>
<evidence type="ECO:0000313" key="4">
    <source>
        <dbReference type="EMBL" id="HEC57177.1"/>
    </source>
</evidence>
<comment type="caution">
    <text evidence="5">The sequence shown here is derived from an EMBL/GenBank/DDBJ whole genome shotgun (WGS) entry which is preliminary data.</text>
</comment>
<dbReference type="EMBL" id="DRIE01000080">
    <property type="protein sequence ID" value="HEC57177.1"/>
    <property type="molecule type" value="Genomic_DNA"/>
</dbReference>
<organism evidence="5 6">
    <name type="scientific">Candidatus Syntropharchaeum butanivorans</name>
    <dbReference type="NCBI Taxonomy" id="1839936"/>
    <lineage>
        <taxon>Archaea</taxon>
        <taxon>Methanobacteriati</taxon>
        <taxon>Methanobacteriota</taxon>
        <taxon>Stenosarchaea group</taxon>
        <taxon>Methanomicrobia</taxon>
        <taxon>Methanosarcinales</taxon>
        <taxon>ANME-2 cluster</taxon>
        <taxon>Candidatus Syntropharchaeum</taxon>
    </lineage>
</organism>
<comment type="similarity">
    <text evidence="2">Belongs to the CDP-alcohol phosphatidyltransferase class-I family.</text>
</comment>
<name>A0A1F2P452_9EURY</name>
<feature type="transmembrane region" description="Helical" evidence="3">
    <location>
        <begin position="101"/>
        <end position="130"/>
    </location>
</feature>
<dbReference type="STRING" id="1839936.SBU_001489"/>
<dbReference type="PATRIC" id="fig|1839936.3.peg.1513"/>
<dbReference type="GO" id="GO:0008654">
    <property type="term" value="P:phospholipid biosynthetic process"/>
    <property type="evidence" value="ECO:0007669"/>
    <property type="project" value="InterPro"/>
</dbReference>
<evidence type="ECO:0000256" key="1">
    <source>
        <dbReference type="ARBA" id="ARBA00022679"/>
    </source>
</evidence>
<keyword evidence="6" id="KW-1185">Reference proteome</keyword>
<dbReference type="EMBL" id="LYOR01000010">
    <property type="protein sequence ID" value="OFV65561.1"/>
    <property type="molecule type" value="Genomic_DNA"/>
</dbReference>
<keyword evidence="3" id="KW-1133">Transmembrane helix</keyword>
<dbReference type="InterPro" id="IPR043130">
    <property type="entry name" value="CDP-OH_PTrfase_TM_dom"/>
</dbReference>
<feature type="transmembrane region" description="Helical" evidence="3">
    <location>
        <begin position="176"/>
        <end position="198"/>
    </location>
</feature>
<dbReference type="PROSITE" id="PS00379">
    <property type="entry name" value="CDP_ALCOHOL_P_TRANSF"/>
    <property type="match status" value="1"/>
</dbReference>
<evidence type="ECO:0000256" key="3">
    <source>
        <dbReference type="SAM" id="Phobius"/>
    </source>
</evidence>
<feature type="transmembrane region" description="Helical" evidence="3">
    <location>
        <begin position="29"/>
        <end position="47"/>
    </location>
</feature>
<dbReference type="GO" id="GO:0016780">
    <property type="term" value="F:phosphotransferase activity, for other substituted phosphate groups"/>
    <property type="evidence" value="ECO:0007669"/>
    <property type="project" value="InterPro"/>
</dbReference>
<reference evidence="4" key="2">
    <citation type="journal article" date="2020" name="mSystems">
        <title>Genome- and Community-Level Interaction Insights into Carbon Utilization and Element Cycling Functions of Hydrothermarchaeota in Hydrothermal Sediment.</title>
        <authorList>
            <person name="Zhou Z."/>
            <person name="Liu Y."/>
            <person name="Xu W."/>
            <person name="Pan J."/>
            <person name="Luo Z.H."/>
            <person name="Li M."/>
        </authorList>
    </citation>
    <scope>NUCLEOTIDE SEQUENCE [LARGE SCALE GENOMIC DNA]</scope>
    <source>
        <strain evidence="4">HyVt-386</strain>
    </source>
</reference>
<sequence length="204" mass="22087">MLEAYRGEFERVSEPLVNLLVRVGLTPNMLSLTSFILAAASGILFYLSGSPDSLRFLLFAAICMALSSLLDAMDGAVARRIGEAGRKGDLLDHVLDRYADLFILCGISFGGFAPAWIGVLAITGVLLTSYMGTQAQAVGIGRYYGGILGRADRLILLLGSTIANRVYPAAVYGLPILGWVLVIFAITGHLTAIQRFIFIWRRIE</sequence>
<reference evidence="5 6" key="1">
    <citation type="submission" date="2016-05" db="EMBL/GenBank/DDBJ databases">
        <title>Microbial consortia oxidize butane by reversing methanogenesis.</title>
        <authorList>
            <person name="Laso-Perez R."/>
            <person name="Richter M."/>
            <person name="Wegener G."/>
            <person name="Musat F."/>
        </authorList>
    </citation>
    <scope>NUCLEOTIDE SEQUENCE [LARGE SCALE GENOMIC DNA]</scope>
    <source>
        <strain evidence="5">BOX1</strain>
    </source>
</reference>